<dbReference type="EMBL" id="AFQF01007329">
    <property type="protein sequence ID" value="EGU71938.1"/>
    <property type="molecule type" value="Genomic_DNA"/>
</dbReference>
<sequence>MAPKSCLGQLAKKSVNASLRLADYSASIRNTIYQSCRVAMVSGFCACFYRFGVLPYCNRPKTVIASARDVLLHMNHSSFILQALFPIPLPMLPLPQSWIALNSSIIAPALHPQSLLTISKTVI</sequence>
<gene>
    <name evidence="1" type="ORF">FOXB_17553</name>
</gene>
<organism evidence="1">
    <name type="scientific">Fusarium oxysporum (strain Fo5176)</name>
    <name type="common">Fusarium vascular wilt</name>
    <dbReference type="NCBI Taxonomy" id="660025"/>
    <lineage>
        <taxon>Eukaryota</taxon>
        <taxon>Fungi</taxon>
        <taxon>Dikarya</taxon>
        <taxon>Ascomycota</taxon>
        <taxon>Pezizomycotina</taxon>
        <taxon>Sordariomycetes</taxon>
        <taxon>Hypocreomycetidae</taxon>
        <taxon>Hypocreales</taxon>
        <taxon>Nectriaceae</taxon>
        <taxon>Fusarium</taxon>
        <taxon>Fusarium oxysporum species complex</taxon>
    </lineage>
</organism>
<evidence type="ECO:0000313" key="1">
    <source>
        <dbReference type="EMBL" id="EGU71938.1"/>
    </source>
</evidence>
<name>F9GFW9_FUSOF</name>
<dbReference type="AlphaFoldDB" id="F9GFW9"/>
<proteinExistence type="predicted"/>
<protein>
    <submittedName>
        <fullName evidence="1">Uncharacterized protein</fullName>
    </submittedName>
</protein>
<reference evidence="1" key="1">
    <citation type="journal article" date="2012" name="Mol. Plant Microbe Interact.">
        <title>A highly conserved effector in Fusarium oxysporum is required for full virulence on Arabidopsis.</title>
        <authorList>
            <person name="Thatcher L.F."/>
            <person name="Gardiner D.M."/>
            <person name="Kazan K."/>
            <person name="Manners J."/>
        </authorList>
    </citation>
    <scope>NUCLEOTIDE SEQUENCE [LARGE SCALE GENOMIC DNA]</scope>
    <source>
        <strain evidence="1">Fo5176</strain>
    </source>
</reference>
<comment type="caution">
    <text evidence="1">The sequence shown here is derived from an EMBL/GenBank/DDBJ whole genome shotgun (WGS) entry which is preliminary data.</text>
</comment>
<accession>F9GFW9</accession>